<evidence type="ECO:0000256" key="1">
    <source>
        <dbReference type="SAM" id="MobiDB-lite"/>
    </source>
</evidence>
<dbReference type="EMBL" id="KZ664823">
    <property type="protein sequence ID" value="PPS02991.1"/>
    <property type="molecule type" value="Genomic_DNA"/>
</dbReference>
<feature type="region of interest" description="Disordered" evidence="1">
    <location>
        <begin position="68"/>
        <end position="100"/>
    </location>
</feature>
<accession>A0A2P5XI49</accession>
<name>A0A2P5XI49_GOSBA</name>
<proteinExistence type="predicted"/>
<sequence>MTMVRDGGGYGWGWSVEGEWGREWFGLGRGRSWEVAWVKADGGVMRWGTGSWVSWVLGYGTRERWERKKGRRRGTEGIGRPNRGSMATVGENGLSMVVER</sequence>
<protein>
    <submittedName>
        <fullName evidence="2">Uncharacterized protein</fullName>
    </submittedName>
</protein>
<reference evidence="2 3" key="1">
    <citation type="submission" date="2015-01" db="EMBL/GenBank/DDBJ databases">
        <title>Genome of allotetraploid Gossypium barbadense reveals genomic plasticity and fiber elongation in cotton evolution.</title>
        <authorList>
            <person name="Chen X."/>
            <person name="Liu X."/>
            <person name="Zhao B."/>
            <person name="Zheng H."/>
            <person name="Hu Y."/>
            <person name="Lu G."/>
            <person name="Yang C."/>
            <person name="Chen J."/>
            <person name="Shan C."/>
            <person name="Zhang L."/>
            <person name="Zhou Y."/>
            <person name="Wang L."/>
            <person name="Guo W."/>
            <person name="Bai Y."/>
            <person name="Ruan J."/>
            <person name="Shangguan X."/>
            <person name="Mao Y."/>
            <person name="Jiang J."/>
            <person name="Zhu Y."/>
            <person name="Lei J."/>
            <person name="Kang H."/>
            <person name="Chen S."/>
            <person name="He X."/>
            <person name="Wang R."/>
            <person name="Wang Y."/>
            <person name="Chen J."/>
            <person name="Wang L."/>
            <person name="Yu S."/>
            <person name="Wang B."/>
            <person name="Wei J."/>
            <person name="Song S."/>
            <person name="Lu X."/>
            <person name="Gao Z."/>
            <person name="Gu W."/>
            <person name="Deng X."/>
            <person name="Ma D."/>
            <person name="Wang S."/>
            <person name="Liang W."/>
            <person name="Fang L."/>
            <person name="Cai C."/>
            <person name="Zhu X."/>
            <person name="Zhou B."/>
            <person name="Zhang Y."/>
            <person name="Chen Z."/>
            <person name="Xu S."/>
            <person name="Zhu R."/>
            <person name="Wang S."/>
            <person name="Zhang T."/>
            <person name="Zhao G."/>
        </authorList>
    </citation>
    <scope>NUCLEOTIDE SEQUENCE [LARGE SCALE GENOMIC DNA]</scope>
    <source>
        <strain evidence="3">cv. Xinhai21</strain>
        <tissue evidence="2">Leaf</tissue>
    </source>
</reference>
<gene>
    <name evidence="2" type="ORF">GOBAR_AA17673</name>
</gene>
<dbReference type="AlphaFoldDB" id="A0A2P5XI49"/>
<dbReference type="Proteomes" id="UP000239757">
    <property type="component" value="Unassembled WGS sequence"/>
</dbReference>
<evidence type="ECO:0000313" key="2">
    <source>
        <dbReference type="EMBL" id="PPS02991.1"/>
    </source>
</evidence>
<evidence type="ECO:0000313" key="3">
    <source>
        <dbReference type="Proteomes" id="UP000239757"/>
    </source>
</evidence>
<organism evidence="2 3">
    <name type="scientific">Gossypium barbadense</name>
    <name type="common">Sea Island cotton</name>
    <name type="synonym">Hibiscus barbadensis</name>
    <dbReference type="NCBI Taxonomy" id="3634"/>
    <lineage>
        <taxon>Eukaryota</taxon>
        <taxon>Viridiplantae</taxon>
        <taxon>Streptophyta</taxon>
        <taxon>Embryophyta</taxon>
        <taxon>Tracheophyta</taxon>
        <taxon>Spermatophyta</taxon>
        <taxon>Magnoliopsida</taxon>
        <taxon>eudicotyledons</taxon>
        <taxon>Gunneridae</taxon>
        <taxon>Pentapetalae</taxon>
        <taxon>rosids</taxon>
        <taxon>malvids</taxon>
        <taxon>Malvales</taxon>
        <taxon>Malvaceae</taxon>
        <taxon>Malvoideae</taxon>
        <taxon>Gossypium</taxon>
    </lineage>
</organism>